<accession>A0A1V9G4C5</accession>
<keyword evidence="8 12" id="KW-0472">Membrane</keyword>
<protein>
    <recommendedName>
        <fullName evidence="15">CDP-diacylglycerol--glycerol-3-phosphate 3-phosphatidyltransferase</fullName>
    </recommendedName>
</protein>
<keyword evidence="7" id="KW-0443">Lipid metabolism</keyword>
<organism evidence="13 14">
    <name type="scientific">Niastella vici</name>
    <dbReference type="NCBI Taxonomy" id="1703345"/>
    <lineage>
        <taxon>Bacteria</taxon>
        <taxon>Pseudomonadati</taxon>
        <taxon>Bacteroidota</taxon>
        <taxon>Chitinophagia</taxon>
        <taxon>Chitinophagales</taxon>
        <taxon>Chitinophagaceae</taxon>
        <taxon>Niastella</taxon>
    </lineage>
</organism>
<evidence type="ECO:0000256" key="10">
    <source>
        <dbReference type="ARBA" id="ARBA00023264"/>
    </source>
</evidence>
<feature type="transmembrane region" description="Helical" evidence="12">
    <location>
        <begin position="167"/>
        <end position="185"/>
    </location>
</feature>
<comment type="similarity">
    <text evidence="2 11">Belongs to the CDP-alcohol phosphatidyltransferase class-I family.</text>
</comment>
<dbReference type="GO" id="GO:0016020">
    <property type="term" value="C:membrane"/>
    <property type="evidence" value="ECO:0007669"/>
    <property type="project" value="UniProtKB-SubCell"/>
</dbReference>
<dbReference type="Proteomes" id="UP000192796">
    <property type="component" value="Unassembled WGS sequence"/>
</dbReference>
<evidence type="ECO:0000256" key="4">
    <source>
        <dbReference type="ARBA" id="ARBA00022679"/>
    </source>
</evidence>
<dbReference type="PROSITE" id="PS00379">
    <property type="entry name" value="CDP_ALCOHOL_P_TRANSF"/>
    <property type="match status" value="1"/>
</dbReference>
<evidence type="ECO:0000256" key="3">
    <source>
        <dbReference type="ARBA" id="ARBA00022516"/>
    </source>
</evidence>
<evidence type="ECO:0000256" key="7">
    <source>
        <dbReference type="ARBA" id="ARBA00023098"/>
    </source>
</evidence>
<evidence type="ECO:0000256" key="6">
    <source>
        <dbReference type="ARBA" id="ARBA00022989"/>
    </source>
</evidence>
<evidence type="ECO:0000256" key="8">
    <source>
        <dbReference type="ARBA" id="ARBA00023136"/>
    </source>
</evidence>
<dbReference type="RefSeq" id="WP_081146075.1">
    <property type="nucleotide sequence ID" value="NZ_LVYD01000024.1"/>
</dbReference>
<evidence type="ECO:0000256" key="2">
    <source>
        <dbReference type="ARBA" id="ARBA00010441"/>
    </source>
</evidence>
<dbReference type="GO" id="GO:0016780">
    <property type="term" value="F:phosphotransferase activity, for other substituted phosphate groups"/>
    <property type="evidence" value="ECO:0007669"/>
    <property type="project" value="InterPro"/>
</dbReference>
<dbReference type="EMBL" id="LVYD01000024">
    <property type="protein sequence ID" value="OQP65306.1"/>
    <property type="molecule type" value="Genomic_DNA"/>
</dbReference>
<dbReference type="Gene3D" id="1.20.120.1760">
    <property type="match status" value="1"/>
</dbReference>
<dbReference type="Pfam" id="PF01066">
    <property type="entry name" value="CDP-OH_P_transf"/>
    <property type="match status" value="1"/>
</dbReference>
<comment type="subcellular location">
    <subcellularLocation>
        <location evidence="1">Membrane</location>
        <topology evidence="1">Multi-pass membrane protein</topology>
    </subcellularLocation>
</comment>
<evidence type="ECO:0000256" key="12">
    <source>
        <dbReference type="SAM" id="Phobius"/>
    </source>
</evidence>
<evidence type="ECO:0000256" key="11">
    <source>
        <dbReference type="RuleBase" id="RU003750"/>
    </source>
</evidence>
<feature type="transmembrane region" description="Helical" evidence="12">
    <location>
        <begin position="137"/>
        <end position="155"/>
    </location>
</feature>
<keyword evidence="5 12" id="KW-0812">Transmembrane</keyword>
<evidence type="ECO:0000256" key="9">
    <source>
        <dbReference type="ARBA" id="ARBA00023209"/>
    </source>
</evidence>
<feature type="transmembrane region" description="Helical" evidence="12">
    <location>
        <begin position="12"/>
        <end position="33"/>
    </location>
</feature>
<dbReference type="GO" id="GO:0046474">
    <property type="term" value="P:glycerophospholipid biosynthetic process"/>
    <property type="evidence" value="ECO:0007669"/>
    <property type="project" value="TreeGrafter"/>
</dbReference>
<evidence type="ECO:0000256" key="1">
    <source>
        <dbReference type="ARBA" id="ARBA00004141"/>
    </source>
</evidence>
<reference evidence="13 14" key="1">
    <citation type="submission" date="2016-03" db="EMBL/GenBank/DDBJ databases">
        <title>Niastella vici sp. nov., isolated from farmland soil.</title>
        <authorList>
            <person name="Chen L."/>
            <person name="Wang D."/>
            <person name="Yang S."/>
            <person name="Wang G."/>
        </authorList>
    </citation>
    <scope>NUCLEOTIDE SEQUENCE [LARGE SCALE GENOMIC DNA]</scope>
    <source>
        <strain evidence="13 14">DJ57</strain>
    </source>
</reference>
<keyword evidence="3" id="KW-0444">Lipid biosynthesis</keyword>
<dbReference type="InterPro" id="IPR000462">
    <property type="entry name" value="CDP-OH_P_trans"/>
</dbReference>
<gene>
    <name evidence="13" type="ORF">A3860_16695</name>
</gene>
<evidence type="ECO:0000256" key="5">
    <source>
        <dbReference type="ARBA" id="ARBA00022692"/>
    </source>
</evidence>
<keyword evidence="6 12" id="KW-1133">Transmembrane helix</keyword>
<dbReference type="InterPro" id="IPR043130">
    <property type="entry name" value="CDP-OH_PTrfase_TM_dom"/>
</dbReference>
<dbReference type="OrthoDB" id="9785031at2"/>
<keyword evidence="9" id="KW-0594">Phospholipid biosynthesis</keyword>
<dbReference type="PANTHER" id="PTHR14269:SF11">
    <property type="entry name" value="CDP-DIACYLGLYCEROL--GLYCEROL-3-PHOSPHATE 3-PHOSPHATIDYLTRANSFERASE"/>
    <property type="match status" value="1"/>
</dbReference>
<evidence type="ECO:0008006" key="15">
    <source>
        <dbReference type="Google" id="ProtNLM"/>
    </source>
</evidence>
<dbReference type="InterPro" id="IPR048254">
    <property type="entry name" value="CDP_ALCOHOL_P_TRANSF_CS"/>
</dbReference>
<evidence type="ECO:0000313" key="14">
    <source>
        <dbReference type="Proteomes" id="UP000192796"/>
    </source>
</evidence>
<keyword evidence="14" id="KW-1185">Reference proteome</keyword>
<sequence length="189" mass="21864">MTNTTSYRLPVWLPNLITIVRIVAGAILFTAIFYDRKITVIRVGWFIVIALTDWVDGWLARKFNARTSWGQLLDPIADKVVLLGAFAFFYVTGDISWWFTILYFTREILQTIIRIASFSGNKDSQTPTLFISKLKTALSYLYGLLLFVEQLYRIIPVSTDRFRVHTLLEVVIISLSYIGLVKPFIKKWN</sequence>
<feature type="transmembrane region" description="Helical" evidence="12">
    <location>
        <begin position="80"/>
        <end position="104"/>
    </location>
</feature>
<proteinExistence type="inferred from homology"/>
<comment type="caution">
    <text evidence="13">The sequence shown here is derived from an EMBL/GenBank/DDBJ whole genome shotgun (WGS) entry which is preliminary data.</text>
</comment>
<dbReference type="AlphaFoldDB" id="A0A1V9G4C5"/>
<dbReference type="STRING" id="1703345.A3860_16695"/>
<evidence type="ECO:0000313" key="13">
    <source>
        <dbReference type="EMBL" id="OQP65306.1"/>
    </source>
</evidence>
<name>A0A1V9G4C5_9BACT</name>
<dbReference type="InterPro" id="IPR050324">
    <property type="entry name" value="CDP-alcohol_PTase-I"/>
</dbReference>
<dbReference type="PANTHER" id="PTHR14269">
    <property type="entry name" value="CDP-DIACYLGLYCEROL--GLYCEROL-3-PHOSPHATE 3-PHOSPHATIDYLTRANSFERASE-RELATED"/>
    <property type="match status" value="1"/>
</dbReference>
<feature type="transmembrane region" description="Helical" evidence="12">
    <location>
        <begin position="40"/>
        <end position="60"/>
    </location>
</feature>
<keyword evidence="10" id="KW-1208">Phospholipid metabolism</keyword>
<keyword evidence="4 11" id="KW-0808">Transferase</keyword>